<protein>
    <submittedName>
        <fullName evidence="4">N-acetylmuramoyl-L-alanine amidase family 2</fullName>
    </submittedName>
</protein>
<organism evidence="4 5">
    <name type="scientific">Hoyosella subflava (strain DSM 45089 / JCM 17490 / NBRC 109087 / DQS3-9A1)</name>
    <name type="common">Amycolicicoccus subflavus</name>
    <dbReference type="NCBI Taxonomy" id="443218"/>
    <lineage>
        <taxon>Bacteria</taxon>
        <taxon>Bacillati</taxon>
        <taxon>Actinomycetota</taxon>
        <taxon>Actinomycetes</taxon>
        <taxon>Mycobacteriales</taxon>
        <taxon>Hoyosellaceae</taxon>
        <taxon>Hoyosella</taxon>
    </lineage>
</organism>
<feature type="domain" description="Peptidoglycan recognition protein family" evidence="3">
    <location>
        <begin position="145"/>
        <end position="313"/>
    </location>
</feature>
<reference evidence="4 5" key="1">
    <citation type="journal article" date="2011" name="J. Bacteriol.">
        <title>Complete genome sequence of Amycolicicoccus subflavus DQS3-9A1T, an actinomycete isolated from crude oil-polluted soil.</title>
        <authorList>
            <person name="Cai M."/>
            <person name="Chen W.M."/>
            <person name="Nie Y."/>
            <person name="Chi C.Q."/>
            <person name="Wang Y.N."/>
            <person name="Tang Y.Q."/>
            <person name="Li G.Y."/>
            <person name="Wu X.L."/>
        </authorList>
    </citation>
    <scope>NUCLEOTIDE SEQUENCE [LARGE SCALE GENOMIC DNA]</scope>
    <source>
        <strain evidence="5">DSM 45089 / DQS3-9A1</strain>
    </source>
</reference>
<dbReference type="EMBL" id="CP002786">
    <property type="protein sequence ID" value="AEF39603.1"/>
    <property type="molecule type" value="Genomic_DNA"/>
</dbReference>
<dbReference type="GO" id="GO:0008745">
    <property type="term" value="F:N-acetylmuramoyl-L-alanine amidase activity"/>
    <property type="evidence" value="ECO:0007669"/>
    <property type="project" value="InterPro"/>
</dbReference>
<dbReference type="GO" id="GO:0008270">
    <property type="term" value="F:zinc ion binding"/>
    <property type="evidence" value="ECO:0007669"/>
    <property type="project" value="InterPro"/>
</dbReference>
<gene>
    <name evidence="4" type="ordered locus">AS9A_1151</name>
</gene>
<dbReference type="PROSITE" id="PS51318">
    <property type="entry name" value="TAT"/>
    <property type="match status" value="1"/>
</dbReference>
<dbReference type="InterPro" id="IPR015510">
    <property type="entry name" value="PGRP"/>
</dbReference>
<dbReference type="InterPro" id="IPR006619">
    <property type="entry name" value="PGRP_domain_met/bac"/>
</dbReference>
<dbReference type="eggNOG" id="COG5479">
    <property type="taxonomic scope" value="Bacteria"/>
</dbReference>
<evidence type="ECO:0000313" key="4">
    <source>
        <dbReference type="EMBL" id="AEF39603.1"/>
    </source>
</evidence>
<dbReference type="STRING" id="443218.AS9A_1151"/>
<evidence type="ECO:0000256" key="2">
    <source>
        <dbReference type="SAM" id="SignalP"/>
    </source>
</evidence>
<dbReference type="PANTHER" id="PTHR11022">
    <property type="entry name" value="PEPTIDOGLYCAN RECOGNITION PROTEIN"/>
    <property type="match status" value="1"/>
</dbReference>
<dbReference type="Pfam" id="PF01510">
    <property type="entry name" value="Amidase_2"/>
    <property type="match status" value="1"/>
</dbReference>
<dbReference type="InterPro" id="IPR036505">
    <property type="entry name" value="Amidase/PGRP_sf"/>
</dbReference>
<sequence length="380" mass="39680">MAINRRKFVVGSSLAVASAAAISSGAAPALATPRERHILPIGQPVPPPQEADFVGVTFSQRPTASARIRFTSGTSAGEWIPVRPTSHSPDFQPYGTAADLVPIPPECTSIEIENDDVFAAATPVAISGLRDATSPLYQTVDLFSFPVITRAGWGAEESLGRRPSGVLRWSPSFATPQIITVHHSAIGTARNAAATVRGIHRYHAATLGWGDIGYHLLIDPGGLIYAGRSTGDLQSPVFSGSGPSLDQLVVGGHAYAFNEGNLGICLLGDFTSRAPTQAARETLIAVLTELCRALNIDPLGQTSYTNPGTGATALVWSVAQHRELNSTSCPGDAVAMDFRDIRAAVAQRLNSGVAPAHNAAGVVPASTTVAEVIPVEIQDV</sequence>
<dbReference type="OrthoDB" id="514320at2"/>
<dbReference type="InterPro" id="IPR006311">
    <property type="entry name" value="TAT_signal"/>
</dbReference>
<dbReference type="AlphaFoldDB" id="F6ERM6"/>
<name>F6ERM6_HOYSD</name>
<feature type="chain" id="PRO_5003333737" evidence="2">
    <location>
        <begin position="32"/>
        <end position="380"/>
    </location>
</feature>
<evidence type="ECO:0000259" key="3">
    <source>
        <dbReference type="SMART" id="SM00701"/>
    </source>
</evidence>
<dbReference type="PANTHER" id="PTHR11022:SF41">
    <property type="entry name" value="PEPTIDOGLYCAN-RECOGNITION PROTEIN LC-RELATED"/>
    <property type="match status" value="1"/>
</dbReference>
<dbReference type="CDD" id="cd06583">
    <property type="entry name" value="PGRP"/>
    <property type="match status" value="1"/>
</dbReference>
<dbReference type="SMART" id="SM00701">
    <property type="entry name" value="PGRP"/>
    <property type="match status" value="1"/>
</dbReference>
<dbReference type="SUPFAM" id="SSF55846">
    <property type="entry name" value="N-acetylmuramoyl-L-alanine amidase-like"/>
    <property type="match status" value="1"/>
</dbReference>
<keyword evidence="5" id="KW-1185">Reference proteome</keyword>
<dbReference type="GO" id="GO:0009253">
    <property type="term" value="P:peptidoglycan catabolic process"/>
    <property type="evidence" value="ECO:0007669"/>
    <property type="project" value="InterPro"/>
</dbReference>
<dbReference type="Proteomes" id="UP000009235">
    <property type="component" value="Chromosome"/>
</dbReference>
<accession>F6ERM6</accession>
<evidence type="ECO:0000256" key="1">
    <source>
        <dbReference type="ARBA" id="ARBA00007553"/>
    </source>
</evidence>
<evidence type="ECO:0000313" key="5">
    <source>
        <dbReference type="Proteomes" id="UP000009235"/>
    </source>
</evidence>
<dbReference type="InterPro" id="IPR002502">
    <property type="entry name" value="Amidase_domain"/>
</dbReference>
<dbReference type="Gene3D" id="3.40.80.10">
    <property type="entry name" value="Peptidoglycan recognition protein-like"/>
    <property type="match status" value="1"/>
</dbReference>
<dbReference type="KEGG" id="asd:AS9A_1151"/>
<keyword evidence="2" id="KW-0732">Signal</keyword>
<comment type="similarity">
    <text evidence="1">Belongs to the N-acetylmuramoyl-L-alanine amidase 2 family.</text>
</comment>
<feature type="signal peptide" evidence="2">
    <location>
        <begin position="1"/>
        <end position="31"/>
    </location>
</feature>
<proteinExistence type="inferred from homology"/>
<dbReference type="RefSeq" id="WP_013805952.1">
    <property type="nucleotide sequence ID" value="NC_015564.1"/>
</dbReference>
<dbReference type="HOGENOM" id="CLU_044057_0_0_11"/>